<evidence type="ECO:0000313" key="3">
    <source>
        <dbReference type="Proteomes" id="UP000193467"/>
    </source>
</evidence>
<sequence>MLPTTLSAVLLSLAASASLVAAGPIPELAEGNYTESASVLLPRAVSCTKTSQCSGIYQAPHSHYYCNPKSKKCQYNCNSGYTYNHWTSACTKNKGTSSSTASTSNLKVAATSGTTSADLSTSAFKANTKGWNTGAIASWFDTSSSTDSTNGNSWCWYPYDNNVSGFAPSLKTMLDAAGGDETAARKMWCGLEATVTTPDGRTSTLYIADAFDDTWVRTPNSIDVVHNAFNTLYGSSTNNKDDVIQNVKWQLTGRRSIKYKYDGAGSA</sequence>
<comment type="caution">
    <text evidence="2">The sequence shown here is derived from an EMBL/GenBank/DDBJ whole genome shotgun (WGS) entry which is preliminary data.</text>
</comment>
<keyword evidence="3" id="KW-1185">Reference proteome</keyword>
<proteinExistence type="predicted"/>
<dbReference type="InParanoid" id="A0A1Y2END4"/>
<dbReference type="Proteomes" id="UP000193467">
    <property type="component" value="Unassembled WGS sequence"/>
</dbReference>
<gene>
    <name evidence="2" type="ORF">BCR35DRAFT_333787</name>
</gene>
<dbReference type="OrthoDB" id="623670at2759"/>
<feature type="chain" id="PRO_5013141579" description="Chitin-binding type-2 domain-containing protein" evidence="1">
    <location>
        <begin position="23"/>
        <end position="267"/>
    </location>
</feature>
<reference evidence="2 3" key="1">
    <citation type="submission" date="2016-07" db="EMBL/GenBank/DDBJ databases">
        <title>Pervasive Adenine N6-methylation of Active Genes in Fungi.</title>
        <authorList>
            <consortium name="DOE Joint Genome Institute"/>
            <person name="Mondo S.J."/>
            <person name="Dannebaum R.O."/>
            <person name="Kuo R.C."/>
            <person name="Labutti K."/>
            <person name="Haridas S."/>
            <person name="Kuo A."/>
            <person name="Salamov A."/>
            <person name="Ahrendt S.R."/>
            <person name="Lipzen A."/>
            <person name="Sullivan W."/>
            <person name="Andreopoulos W.B."/>
            <person name="Clum A."/>
            <person name="Lindquist E."/>
            <person name="Daum C."/>
            <person name="Ramamoorthy G.K."/>
            <person name="Gryganskyi A."/>
            <person name="Culley D."/>
            <person name="Magnuson J.K."/>
            <person name="James T.Y."/>
            <person name="O'Malley M.A."/>
            <person name="Stajich J.E."/>
            <person name="Spatafora J.W."/>
            <person name="Visel A."/>
            <person name="Grigoriev I.V."/>
        </authorList>
    </citation>
    <scope>NUCLEOTIDE SEQUENCE [LARGE SCALE GENOMIC DNA]</scope>
    <source>
        <strain evidence="2 3">62-1032</strain>
    </source>
</reference>
<dbReference type="EMBL" id="MCGR01000048">
    <property type="protein sequence ID" value="ORY73063.1"/>
    <property type="molecule type" value="Genomic_DNA"/>
</dbReference>
<evidence type="ECO:0000313" key="2">
    <source>
        <dbReference type="EMBL" id="ORY73063.1"/>
    </source>
</evidence>
<evidence type="ECO:0008006" key="4">
    <source>
        <dbReference type="Google" id="ProtNLM"/>
    </source>
</evidence>
<organism evidence="2 3">
    <name type="scientific">Leucosporidium creatinivorum</name>
    <dbReference type="NCBI Taxonomy" id="106004"/>
    <lineage>
        <taxon>Eukaryota</taxon>
        <taxon>Fungi</taxon>
        <taxon>Dikarya</taxon>
        <taxon>Basidiomycota</taxon>
        <taxon>Pucciniomycotina</taxon>
        <taxon>Microbotryomycetes</taxon>
        <taxon>Leucosporidiales</taxon>
        <taxon>Leucosporidium</taxon>
    </lineage>
</organism>
<feature type="signal peptide" evidence="1">
    <location>
        <begin position="1"/>
        <end position="22"/>
    </location>
</feature>
<keyword evidence="1" id="KW-0732">Signal</keyword>
<dbReference type="AlphaFoldDB" id="A0A1Y2END4"/>
<name>A0A1Y2END4_9BASI</name>
<protein>
    <recommendedName>
        <fullName evidence="4">Chitin-binding type-2 domain-containing protein</fullName>
    </recommendedName>
</protein>
<evidence type="ECO:0000256" key="1">
    <source>
        <dbReference type="SAM" id="SignalP"/>
    </source>
</evidence>
<accession>A0A1Y2END4</accession>